<protein>
    <submittedName>
        <fullName evidence="1">Uncharacterized protein</fullName>
    </submittedName>
</protein>
<organism evidence="1 2">
    <name type="scientific">Phanerochaete carnosa (strain HHB-10118-sp)</name>
    <name type="common">White-rot fungus</name>
    <name type="synonym">Peniophora carnosa</name>
    <dbReference type="NCBI Taxonomy" id="650164"/>
    <lineage>
        <taxon>Eukaryota</taxon>
        <taxon>Fungi</taxon>
        <taxon>Dikarya</taxon>
        <taxon>Basidiomycota</taxon>
        <taxon>Agaricomycotina</taxon>
        <taxon>Agaricomycetes</taxon>
        <taxon>Polyporales</taxon>
        <taxon>Phanerochaetaceae</taxon>
        <taxon>Phanerochaete</taxon>
    </lineage>
</organism>
<dbReference type="GeneID" id="18912887"/>
<gene>
    <name evidence="1" type="ORF">PHACADRAFT_209722</name>
</gene>
<dbReference type="HOGENOM" id="CLU_2197872_0_0_1"/>
<dbReference type="KEGG" id="pco:PHACADRAFT_209722"/>
<proteinExistence type="predicted"/>
<name>K5W4L1_PHACS</name>
<sequence length="108" mass="12101">MTSVTFTMDASVHHSHPIRLSQALAFLKLLPAAVCHVRLELKYYQPWIRGAMLVQKIQKVDWAAIGQALEVYANLASLETGVKRTYHTPNHKMISLHKLLCSKGSPHG</sequence>
<dbReference type="EMBL" id="JH930473">
    <property type="protein sequence ID" value="EKM53874.1"/>
    <property type="molecule type" value="Genomic_DNA"/>
</dbReference>
<dbReference type="AlphaFoldDB" id="K5W4L1"/>
<reference evidence="1 2" key="1">
    <citation type="journal article" date="2012" name="BMC Genomics">
        <title>Comparative genomics of the white-rot fungi, Phanerochaete carnosa and P. chrysosporium, to elucidate the genetic basis of the distinct wood types they colonize.</title>
        <authorList>
            <person name="Suzuki H."/>
            <person name="MacDonald J."/>
            <person name="Syed K."/>
            <person name="Salamov A."/>
            <person name="Hori C."/>
            <person name="Aerts A."/>
            <person name="Henrissat B."/>
            <person name="Wiebenga A."/>
            <person name="vanKuyk P.A."/>
            <person name="Barry K."/>
            <person name="Lindquist E."/>
            <person name="LaButti K."/>
            <person name="Lapidus A."/>
            <person name="Lucas S."/>
            <person name="Coutinho P."/>
            <person name="Gong Y."/>
            <person name="Samejima M."/>
            <person name="Mahadevan R."/>
            <person name="Abou-Zaid M."/>
            <person name="de Vries R.P."/>
            <person name="Igarashi K."/>
            <person name="Yadav J.S."/>
            <person name="Grigoriev I.V."/>
            <person name="Master E.R."/>
        </authorList>
    </citation>
    <scope>NUCLEOTIDE SEQUENCE [LARGE SCALE GENOMIC DNA]</scope>
    <source>
        <strain evidence="1 2">HHB-10118-sp</strain>
    </source>
</reference>
<evidence type="ECO:0000313" key="1">
    <source>
        <dbReference type="EMBL" id="EKM53874.1"/>
    </source>
</evidence>
<keyword evidence="2" id="KW-1185">Reference proteome</keyword>
<evidence type="ECO:0000313" key="2">
    <source>
        <dbReference type="Proteomes" id="UP000008370"/>
    </source>
</evidence>
<dbReference type="InParanoid" id="K5W4L1"/>
<accession>K5W4L1</accession>
<dbReference type="RefSeq" id="XP_007396587.1">
    <property type="nucleotide sequence ID" value="XM_007396525.1"/>
</dbReference>
<dbReference type="Proteomes" id="UP000008370">
    <property type="component" value="Unassembled WGS sequence"/>
</dbReference>